<dbReference type="GO" id="GO:0006508">
    <property type="term" value="P:proteolysis"/>
    <property type="evidence" value="ECO:0007669"/>
    <property type="project" value="UniProtKB-KW"/>
</dbReference>
<dbReference type="FunFam" id="3.30.70.270:FF:000020">
    <property type="entry name" value="Transposon Tf2-6 polyprotein-like Protein"/>
    <property type="match status" value="1"/>
</dbReference>
<evidence type="ECO:0000256" key="1">
    <source>
        <dbReference type="ARBA" id="ARBA00022670"/>
    </source>
</evidence>
<evidence type="ECO:0000256" key="13">
    <source>
        <dbReference type="ARBA" id="ARBA00022932"/>
    </source>
</evidence>
<feature type="domain" description="Integrase catalytic" evidence="21">
    <location>
        <begin position="1177"/>
        <end position="1336"/>
    </location>
</feature>
<keyword evidence="16" id="KW-0511">Multifunctional enzyme</keyword>
<gene>
    <name evidence="22" type="ORF">CTheo_8672</name>
</gene>
<keyword evidence="14" id="KW-0238">DNA-binding</keyword>
<dbReference type="Gene3D" id="3.30.70.270">
    <property type="match status" value="2"/>
</dbReference>
<dbReference type="Gene3D" id="3.10.10.10">
    <property type="entry name" value="HIV Type 1 Reverse Transcriptase, subunit A, domain 1"/>
    <property type="match status" value="1"/>
</dbReference>
<dbReference type="InterPro" id="IPR043128">
    <property type="entry name" value="Rev_trsase/Diguanyl_cyclase"/>
</dbReference>
<keyword evidence="7" id="KW-0255">Endonuclease</keyword>
<dbReference type="CDD" id="cd01647">
    <property type="entry name" value="RT_LTR"/>
    <property type="match status" value="1"/>
</dbReference>
<dbReference type="PROSITE" id="PS50158">
    <property type="entry name" value="ZF_CCHC"/>
    <property type="match status" value="1"/>
</dbReference>
<dbReference type="PANTHER" id="PTHR37984">
    <property type="entry name" value="PROTEIN CBG26694"/>
    <property type="match status" value="1"/>
</dbReference>
<evidence type="ECO:0000256" key="12">
    <source>
        <dbReference type="ARBA" id="ARBA00022918"/>
    </source>
</evidence>
<dbReference type="SUPFAM" id="SSF50630">
    <property type="entry name" value="Acid proteases"/>
    <property type="match status" value="1"/>
</dbReference>
<protein>
    <submittedName>
        <fullName evidence="22">Retrotransposable element Tf2</fullName>
    </submittedName>
</protein>
<keyword evidence="10" id="KW-0694">RNA-binding</keyword>
<dbReference type="PROSITE" id="PS50878">
    <property type="entry name" value="RT_POL"/>
    <property type="match status" value="1"/>
</dbReference>
<evidence type="ECO:0000256" key="9">
    <source>
        <dbReference type="ARBA" id="ARBA00022842"/>
    </source>
</evidence>
<evidence type="ECO:0000256" key="5">
    <source>
        <dbReference type="ARBA" id="ARBA00022723"/>
    </source>
</evidence>
<evidence type="ECO:0000259" key="19">
    <source>
        <dbReference type="PROSITE" id="PS50158"/>
    </source>
</evidence>
<dbReference type="SUPFAM" id="SSF56672">
    <property type="entry name" value="DNA/RNA polymerases"/>
    <property type="match status" value="1"/>
</dbReference>
<accession>A0A5N5Q8Y6</accession>
<keyword evidence="11" id="KW-0229">DNA integration</keyword>
<proteinExistence type="predicted"/>
<keyword evidence="23" id="KW-1185">Reference proteome</keyword>
<feature type="region of interest" description="Disordered" evidence="18">
    <location>
        <begin position="103"/>
        <end position="162"/>
    </location>
</feature>
<evidence type="ECO:0000256" key="3">
    <source>
        <dbReference type="ARBA" id="ARBA00022695"/>
    </source>
</evidence>
<evidence type="ECO:0000256" key="17">
    <source>
        <dbReference type="PROSITE-ProRule" id="PRU00047"/>
    </source>
</evidence>
<dbReference type="Pfam" id="PF24626">
    <property type="entry name" value="SH3_Tf2-1"/>
    <property type="match status" value="1"/>
</dbReference>
<evidence type="ECO:0000313" key="22">
    <source>
        <dbReference type="EMBL" id="KAB5587886.1"/>
    </source>
</evidence>
<keyword evidence="8" id="KW-0378">Hydrolase</keyword>
<dbReference type="InterPro" id="IPR001584">
    <property type="entry name" value="Integrase_cat-core"/>
</dbReference>
<name>A0A5N5Q8Y6_9AGAM</name>
<dbReference type="Pfam" id="PF17921">
    <property type="entry name" value="Integrase_H2C2"/>
    <property type="match status" value="1"/>
</dbReference>
<dbReference type="InterPro" id="IPR036397">
    <property type="entry name" value="RNaseH_sf"/>
</dbReference>
<keyword evidence="9" id="KW-0460">Magnesium</keyword>
<feature type="region of interest" description="Disordered" evidence="18">
    <location>
        <begin position="186"/>
        <end position="206"/>
    </location>
</feature>
<dbReference type="PANTHER" id="PTHR37984:SF5">
    <property type="entry name" value="PROTEIN NYNRIN-LIKE"/>
    <property type="match status" value="1"/>
</dbReference>
<keyword evidence="1" id="KW-0645">Protease</keyword>
<organism evidence="22 23">
    <name type="scientific">Ceratobasidium theobromae</name>
    <dbReference type="NCBI Taxonomy" id="1582974"/>
    <lineage>
        <taxon>Eukaryota</taxon>
        <taxon>Fungi</taxon>
        <taxon>Dikarya</taxon>
        <taxon>Basidiomycota</taxon>
        <taxon>Agaricomycotina</taxon>
        <taxon>Agaricomycetes</taxon>
        <taxon>Cantharellales</taxon>
        <taxon>Ceratobasidiaceae</taxon>
        <taxon>Ceratobasidium</taxon>
    </lineage>
</organism>
<evidence type="ECO:0000256" key="10">
    <source>
        <dbReference type="ARBA" id="ARBA00022884"/>
    </source>
</evidence>
<evidence type="ECO:0000256" key="6">
    <source>
        <dbReference type="ARBA" id="ARBA00022750"/>
    </source>
</evidence>
<comment type="caution">
    <text evidence="22">The sequence shown here is derived from an EMBL/GenBank/DDBJ whole genome shotgun (WGS) entry which is preliminary data.</text>
</comment>
<evidence type="ECO:0000256" key="7">
    <source>
        <dbReference type="ARBA" id="ARBA00022759"/>
    </source>
</evidence>
<dbReference type="InterPro" id="IPR041588">
    <property type="entry name" value="Integrase_H2C2"/>
</dbReference>
<evidence type="ECO:0000256" key="15">
    <source>
        <dbReference type="ARBA" id="ARBA00023172"/>
    </source>
</evidence>
<feature type="compositionally biased region" description="Basic and acidic residues" evidence="18">
    <location>
        <begin position="152"/>
        <end position="162"/>
    </location>
</feature>
<dbReference type="InterPro" id="IPR001878">
    <property type="entry name" value="Znf_CCHC"/>
</dbReference>
<dbReference type="GO" id="GO:0004190">
    <property type="term" value="F:aspartic-type endopeptidase activity"/>
    <property type="evidence" value="ECO:0007669"/>
    <property type="project" value="UniProtKB-KW"/>
</dbReference>
<keyword evidence="4" id="KW-0540">Nuclease</keyword>
<dbReference type="GO" id="GO:0003887">
    <property type="term" value="F:DNA-directed DNA polymerase activity"/>
    <property type="evidence" value="ECO:0007669"/>
    <property type="project" value="UniProtKB-KW"/>
</dbReference>
<dbReference type="Gene3D" id="2.40.70.10">
    <property type="entry name" value="Acid Proteases"/>
    <property type="match status" value="1"/>
</dbReference>
<dbReference type="FunFam" id="3.10.20.370:FF:000001">
    <property type="entry name" value="Retrovirus-related Pol polyprotein from transposon 17.6-like protein"/>
    <property type="match status" value="1"/>
</dbReference>
<dbReference type="Gene3D" id="3.10.20.370">
    <property type="match status" value="1"/>
</dbReference>
<evidence type="ECO:0000256" key="14">
    <source>
        <dbReference type="ARBA" id="ARBA00023125"/>
    </source>
</evidence>
<dbReference type="InterPro" id="IPR041577">
    <property type="entry name" value="RT_RNaseH_2"/>
</dbReference>
<keyword evidence="2" id="KW-0808">Transferase</keyword>
<dbReference type="FunFam" id="1.10.340.70:FF:000001">
    <property type="entry name" value="Retrovirus-related Pol polyprotein from transposon gypsy-like Protein"/>
    <property type="match status" value="1"/>
</dbReference>
<evidence type="ECO:0000256" key="18">
    <source>
        <dbReference type="SAM" id="MobiDB-lite"/>
    </source>
</evidence>
<sequence>MEAKISDLQTTIGTTKRDMRKIIGELGERQTSQEMTVHGKLDALYGKQDKIETGNARDKEGMQKALGGIQQQYDKIREEQGRAEKTIAGQIVEITQAINILSAQREPGSESERPRTPVFHSSTPTGGPEGRLERSAERHTRKFRIASPSPDRVSERTAERGRPDIKKKLDGYGEYDVRHHIYGHRKSDNEEASGIRRKKGSNGSGDEEKIYATLTNIGGTNTALSWALPLLENYNNGIDHPYLEDWTAFKEAFLLNFDDPTYAMKANEELMSIQQGTSVHEYATRFRSLAAQVTWDKNALIAAFKKGLKPNIKQELVRATLFEDDSTASVEQWIALALKVEGIDWRGRNPAGGIGRNHTSDTGNPVGVTGTKGGVFVPNETKELRRKEGRCLKCGRRNHVMADCRSEWQLDYKDQKEQKKEKGRMGALVAEKTNTEEVEMHNNSPNIMVDISGITEQVETLIDSGSTCNFINITFARKNKIDLVELPKEKAVRGINGKDLPTPIRYKCLLQFRIEGREFRQKFYAMPLGESKVILGMEWLRKAEPIILWNPLEIRWEMEEGRMGALPVEISDFDDVFSEEAFKELPPHRRYDCQINLKENHPLPKPAKIYPMSPQESKACQEYIKAELADGKIQKSNSPIAAPAFFVPKADGSLRLVIDYRKLNEATISDQFPIPRQDDLVEKVKNAKIFTKLDLRWGYNNIRIREGDKWKTAFRTKEGLYEYKVMPFGLKNGPATFQRFMNELFEDLLDICVVVYLDDILIFSKTREEHTEHLREVLERLRGAHLFCKETKCHFFVEEVVYIGIVISPEGVSMEKDKIRAIQEWMEPRTVKEVQSFLGFANFYRRFVNNFSLLAKPLTRLTRKEVEWKWGEEEQAAFEQIKEAISRDPVLRHPNEAKPYFLETDASGVAMGAILSQRQEDGYLHPIAYLSQSFNDAQCNYDTHDKELCAIITALEGWRYLLEGTEEPITIYTDHRNLEYWAKSSKFNRRHARWYQILASFNFVIVYRPGKMSSKPDLLSRRSDHVGKPLPEQIMISQERFIGFRSDVEEDELEDVAERQGEDPSLEDIIMMVKKKPKLSRSVQKGYKDYEWEEGLLYYRGRIVIPEDQDLRNKLLWKHHDHPLAGHQGRARTLESLGRRFWWANMKAEVGRYVDTCPTCQHTKGQKIKTPLKAMDVPMGPWEDITYDMIVKLPKSNGWDSILVVVDRFSKMAHFLPCNEKMTAEELAGLFVKNIWKLHGTPKVTISDRGTTFTSKFLREIYRILHIEPRFSTAYHLQTDGQSERVNQWLEGYLRSYCNYRQSDWAEWLPMAEFVYNNSVNRMTGKTPFEIVFGKTMEWDVADKRTMNIRAEEWGKMISEAQAEAKAALKFNHQEEEVSREFVPGEKVLLLAENIKGERESKKLDDKRMGPFEIKSRVSSHAYELDLPGSMKIHPVFHISLLTAWKEDEKFKRKRYVPRPIITEEGEEVQVVD</sequence>
<keyword evidence="13" id="KW-0239">DNA-directed DNA polymerase</keyword>
<feature type="region of interest" description="Disordered" evidence="18">
    <location>
        <begin position="352"/>
        <end position="375"/>
    </location>
</feature>
<dbReference type="Pfam" id="PF08284">
    <property type="entry name" value="RVP_2"/>
    <property type="match status" value="1"/>
</dbReference>
<dbReference type="CDD" id="cd00303">
    <property type="entry name" value="retropepsin_like"/>
    <property type="match status" value="1"/>
</dbReference>
<keyword evidence="17" id="KW-0863">Zinc-finger</keyword>
<dbReference type="GO" id="GO:0003677">
    <property type="term" value="F:DNA binding"/>
    <property type="evidence" value="ECO:0007669"/>
    <property type="project" value="UniProtKB-KW"/>
</dbReference>
<dbReference type="InterPro" id="IPR056924">
    <property type="entry name" value="SH3_Tf2-1"/>
</dbReference>
<evidence type="ECO:0000259" key="20">
    <source>
        <dbReference type="PROSITE" id="PS50878"/>
    </source>
</evidence>
<dbReference type="Pfam" id="PF17919">
    <property type="entry name" value="RT_RNaseH_2"/>
    <property type="match status" value="1"/>
</dbReference>
<dbReference type="InterPro" id="IPR043502">
    <property type="entry name" value="DNA/RNA_pol_sf"/>
</dbReference>
<dbReference type="GO" id="GO:0015074">
    <property type="term" value="P:DNA integration"/>
    <property type="evidence" value="ECO:0007669"/>
    <property type="project" value="UniProtKB-KW"/>
</dbReference>
<keyword evidence="15" id="KW-0233">DNA recombination</keyword>
<dbReference type="GO" id="GO:0006310">
    <property type="term" value="P:DNA recombination"/>
    <property type="evidence" value="ECO:0007669"/>
    <property type="project" value="UniProtKB-KW"/>
</dbReference>
<dbReference type="FunFam" id="3.30.420.10:FF:000032">
    <property type="entry name" value="Retrovirus-related Pol polyprotein from transposon 297-like Protein"/>
    <property type="match status" value="1"/>
</dbReference>
<dbReference type="InterPro" id="IPR000477">
    <property type="entry name" value="RT_dom"/>
</dbReference>
<dbReference type="CDD" id="cd09274">
    <property type="entry name" value="RNase_HI_RT_Ty3"/>
    <property type="match status" value="1"/>
</dbReference>
<dbReference type="InterPro" id="IPR005162">
    <property type="entry name" value="Retrotrans_gag_dom"/>
</dbReference>
<evidence type="ECO:0000256" key="11">
    <source>
        <dbReference type="ARBA" id="ARBA00022908"/>
    </source>
</evidence>
<dbReference type="PROSITE" id="PS50994">
    <property type="entry name" value="INTEGRASE"/>
    <property type="match status" value="1"/>
</dbReference>
<dbReference type="GO" id="GO:0004519">
    <property type="term" value="F:endonuclease activity"/>
    <property type="evidence" value="ECO:0007669"/>
    <property type="project" value="UniProtKB-KW"/>
</dbReference>
<keyword evidence="3" id="KW-0548">Nucleotidyltransferase</keyword>
<reference evidence="22 23" key="1">
    <citation type="journal article" date="2019" name="Fungal Biol. Biotechnol.">
        <title>Draft genome sequence of fastidious pathogen Ceratobasidium theobromae, which causes vascular-streak dieback in Theobroma cacao.</title>
        <authorList>
            <person name="Ali S.S."/>
            <person name="Asman A."/>
            <person name="Shao J."/>
            <person name="Firmansyah A.P."/>
            <person name="Susilo A.W."/>
            <person name="Rosmana A."/>
            <person name="McMahon P."/>
            <person name="Junaid M."/>
            <person name="Guest D."/>
            <person name="Kheng T.Y."/>
            <person name="Meinhardt L.W."/>
            <person name="Bailey B.A."/>
        </authorList>
    </citation>
    <scope>NUCLEOTIDE SEQUENCE [LARGE SCALE GENOMIC DNA]</scope>
    <source>
        <strain evidence="22 23">CT2</strain>
    </source>
</reference>
<dbReference type="GO" id="GO:0003964">
    <property type="term" value="F:RNA-directed DNA polymerase activity"/>
    <property type="evidence" value="ECO:0007669"/>
    <property type="project" value="UniProtKB-KW"/>
</dbReference>
<keyword evidence="6" id="KW-0064">Aspartyl protease</keyword>
<dbReference type="SUPFAM" id="SSF53098">
    <property type="entry name" value="Ribonuclease H-like"/>
    <property type="match status" value="1"/>
</dbReference>
<dbReference type="GO" id="GO:0005634">
    <property type="term" value="C:nucleus"/>
    <property type="evidence" value="ECO:0007669"/>
    <property type="project" value="UniProtKB-ARBA"/>
</dbReference>
<keyword evidence="5" id="KW-0479">Metal-binding</keyword>
<dbReference type="InterPro" id="IPR021109">
    <property type="entry name" value="Peptidase_aspartic_dom_sf"/>
</dbReference>
<dbReference type="Gene3D" id="1.10.340.70">
    <property type="match status" value="1"/>
</dbReference>
<evidence type="ECO:0000313" key="23">
    <source>
        <dbReference type="Proteomes" id="UP000383932"/>
    </source>
</evidence>
<evidence type="ECO:0000256" key="4">
    <source>
        <dbReference type="ARBA" id="ARBA00022722"/>
    </source>
</evidence>
<feature type="domain" description="CCHC-type" evidence="19">
    <location>
        <begin position="390"/>
        <end position="406"/>
    </location>
</feature>
<dbReference type="EMBL" id="SSOP01000704">
    <property type="protein sequence ID" value="KAB5587886.1"/>
    <property type="molecule type" value="Genomic_DNA"/>
</dbReference>
<dbReference type="Pfam" id="PF00665">
    <property type="entry name" value="rve"/>
    <property type="match status" value="1"/>
</dbReference>
<feature type="domain" description="Reverse transcriptase" evidence="20">
    <location>
        <begin position="628"/>
        <end position="807"/>
    </location>
</feature>
<evidence type="ECO:0000256" key="8">
    <source>
        <dbReference type="ARBA" id="ARBA00022801"/>
    </source>
</evidence>
<dbReference type="GO" id="GO:0008270">
    <property type="term" value="F:zinc ion binding"/>
    <property type="evidence" value="ECO:0007669"/>
    <property type="project" value="UniProtKB-KW"/>
</dbReference>
<evidence type="ECO:0000259" key="21">
    <source>
        <dbReference type="PROSITE" id="PS50994"/>
    </source>
</evidence>
<dbReference type="InterPro" id="IPR012337">
    <property type="entry name" value="RNaseH-like_sf"/>
</dbReference>
<dbReference type="OrthoDB" id="3341476at2759"/>
<dbReference type="Proteomes" id="UP000383932">
    <property type="component" value="Unassembled WGS sequence"/>
</dbReference>
<evidence type="ECO:0000256" key="2">
    <source>
        <dbReference type="ARBA" id="ARBA00022679"/>
    </source>
</evidence>
<dbReference type="Pfam" id="PF03732">
    <property type="entry name" value="Retrotrans_gag"/>
    <property type="match status" value="1"/>
</dbReference>
<keyword evidence="17" id="KW-0862">Zinc</keyword>
<evidence type="ECO:0000256" key="16">
    <source>
        <dbReference type="ARBA" id="ARBA00023268"/>
    </source>
</evidence>
<dbReference type="GO" id="GO:0003723">
    <property type="term" value="F:RNA binding"/>
    <property type="evidence" value="ECO:0007669"/>
    <property type="project" value="UniProtKB-KW"/>
</dbReference>
<dbReference type="InterPro" id="IPR050951">
    <property type="entry name" value="Retrovirus_Pol_polyprotein"/>
</dbReference>
<keyword evidence="12" id="KW-0695">RNA-directed DNA polymerase</keyword>
<dbReference type="Gene3D" id="3.30.420.10">
    <property type="entry name" value="Ribonuclease H-like superfamily/Ribonuclease H"/>
    <property type="match status" value="1"/>
</dbReference>
<dbReference type="Pfam" id="PF00078">
    <property type="entry name" value="RVT_1"/>
    <property type="match status" value="1"/>
</dbReference>